<dbReference type="InterPro" id="IPR029063">
    <property type="entry name" value="SAM-dependent_MTases_sf"/>
</dbReference>
<dbReference type="Gene3D" id="1.10.940.10">
    <property type="entry name" value="NusB-like"/>
    <property type="match status" value="1"/>
</dbReference>
<dbReference type="InterPro" id="IPR035926">
    <property type="entry name" value="NusB-like_sf"/>
</dbReference>
<feature type="region of interest" description="Disordered" evidence="6">
    <location>
        <begin position="1"/>
        <end position="38"/>
    </location>
</feature>
<dbReference type="SUPFAM" id="SSF53335">
    <property type="entry name" value="S-adenosyl-L-methionine-dependent methyltransferases"/>
    <property type="match status" value="1"/>
</dbReference>
<evidence type="ECO:0000313" key="8">
    <source>
        <dbReference type="EMBL" id="MBA8828508.1"/>
    </source>
</evidence>
<comment type="similarity">
    <text evidence="5">Belongs to the class I-like SAM-binding methyltransferase superfamily. RsmB/NOP family.</text>
</comment>
<dbReference type="PRINTS" id="PR02008">
    <property type="entry name" value="RCMTFAMILY"/>
</dbReference>
<dbReference type="GO" id="GO:0008173">
    <property type="term" value="F:RNA methyltransferase activity"/>
    <property type="evidence" value="ECO:0007669"/>
    <property type="project" value="InterPro"/>
</dbReference>
<keyword evidence="9" id="KW-1185">Reference proteome</keyword>
<name>A0A7W3JSM2_9MICO</name>
<evidence type="ECO:0000313" key="9">
    <source>
        <dbReference type="Proteomes" id="UP000524237"/>
    </source>
</evidence>
<dbReference type="Pfam" id="PF01189">
    <property type="entry name" value="Methyltr_RsmB-F"/>
    <property type="match status" value="1"/>
</dbReference>
<dbReference type="GO" id="GO:0006355">
    <property type="term" value="P:regulation of DNA-templated transcription"/>
    <property type="evidence" value="ECO:0007669"/>
    <property type="project" value="InterPro"/>
</dbReference>
<evidence type="ECO:0000256" key="6">
    <source>
        <dbReference type="SAM" id="MobiDB-lite"/>
    </source>
</evidence>
<reference evidence="8 9" key="1">
    <citation type="submission" date="2020-07" db="EMBL/GenBank/DDBJ databases">
        <title>Sequencing the genomes of 1000 actinobacteria strains.</title>
        <authorList>
            <person name="Klenk H.-P."/>
        </authorList>
    </citation>
    <scope>NUCLEOTIDE SEQUENCE [LARGE SCALE GENOMIC DNA]</scope>
    <source>
        <strain evidence="8 9">DSM 23737</strain>
    </source>
</reference>
<dbReference type="PANTHER" id="PTHR22807">
    <property type="entry name" value="NOP2 YEAST -RELATED NOL1/NOP2/FMU SUN DOMAIN-CONTAINING"/>
    <property type="match status" value="1"/>
</dbReference>
<evidence type="ECO:0000256" key="3">
    <source>
        <dbReference type="ARBA" id="ARBA00022691"/>
    </source>
</evidence>
<accession>A0A7W3JSM2</accession>
<feature type="compositionally biased region" description="Basic residues" evidence="6">
    <location>
        <begin position="26"/>
        <end position="36"/>
    </location>
</feature>
<feature type="binding site" evidence="5">
    <location>
        <begin position="300"/>
        <end position="306"/>
    </location>
    <ligand>
        <name>S-adenosyl-L-methionine</name>
        <dbReference type="ChEBI" id="CHEBI:59789"/>
    </ligand>
</feature>
<dbReference type="CDD" id="cd02440">
    <property type="entry name" value="AdoMet_MTases"/>
    <property type="match status" value="1"/>
</dbReference>
<dbReference type="InterPro" id="IPR023267">
    <property type="entry name" value="RCMT"/>
</dbReference>
<dbReference type="Proteomes" id="UP000524237">
    <property type="component" value="Unassembled WGS sequence"/>
</dbReference>
<dbReference type="Pfam" id="PF01029">
    <property type="entry name" value="NusB"/>
    <property type="match status" value="1"/>
</dbReference>
<dbReference type="EMBL" id="JACGWU010000001">
    <property type="protein sequence ID" value="MBA8828508.1"/>
    <property type="molecule type" value="Genomic_DNA"/>
</dbReference>
<feature type="domain" description="SAM-dependent MTase RsmB/NOP-type" evidence="7">
    <location>
        <begin position="203"/>
        <end position="488"/>
    </location>
</feature>
<dbReference type="PROSITE" id="PS51686">
    <property type="entry name" value="SAM_MT_RSMB_NOP"/>
    <property type="match status" value="1"/>
</dbReference>
<feature type="active site" description="Nucleophile" evidence="5">
    <location>
        <position position="421"/>
    </location>
</feature>
<protein>
    <submittedName>
        <fullName evidence="8">16S rRNA (Cytosine967-C5)-methyltransferase</fullName>
        <ecNumber evidence="8">2.1.1.176</ecNumber>
    </submittedName>
</protein>
<dbReference type="GO" id="GO:0003723">
    <property type="term" value="F:RNA binding"/>
    <property type="evidence" value="ECO:0007669"/>
    <property type="project" value="UniProtKB-UniRule"/>
</dbReference>
<feature type="compositionally biased region" description="Basic and acidic residues" evidence="6">
    <location>
        <begin position="1"/>
        <end position="12"/>
    </location>
</feature>
<feature type="binding site" evidence="5">
    <location>
        <position position="368"/>
    </location>
    <ligand>
        <name>S-adenosyl-L-methionine</name>
        <dbReference type="ChEBI" id="CHEBI:59789"/>
    </ligand>
</feature>
<sequence length="490" mass="53041">MNDSPEKSRLETSKSMNDASNGAPRERRKPAARRSRPVTPSRGVAFDVLMAVMLDDAYANLVLPNRIKAAGLSTNDAGLATELTYGTLRMQGFYDRVIANAAARDIDTIDPVVLIILRLGVHQLLNMRVATHAAVDESVNMAEHFASLGAVGFVNAVLRRTSRHDLEDWQEFVTKDEKNDDSRLSIIYSHPLWIERAFRQALDAEGRGSELEKCLAADNISPRVTLVELPGFAETNDEVEGEPTTYSPVGMSLNTGGDPLRFARVRDGIVRVQDEGSQLAALTLSRHHDVVEGEKWLDICAGPGGKAALLAAEALAGGAMLTANEIIPGRADLVRNALKAVPGVEVVVGDGTEYGTAHPNTYDRILLDAPCTGLGALRRRPEARWRKTPRDVAELTGLQAKLLESALKALKPGGLLAYVTCSPHLAETRGIVEGALRKNAHVAELDAREALARVALQDVDLAGKDLSVQLWPHRQGTDAMFIALLTKSKN</sequence>
<dbReference type="InterPro" id="IPR006027">
    <property type="entry name" value="NusB_RsmB_TIM44"/>
</dbReference>
<keyword evidence="2 5" id="KW-0808">Transferase</keyword>
<keyword evidence="1 5" id="KW-0489">Methyltransferase</keyword>
<dbReference type="InterPro" id="IPR049560">
    <property type="entry name" value="MeTrfase_RsmB-F_NOP2_cat"/>
</dbReference>
<dbReference type="PANTHER" id="PTHR22807:SF53">
    <property type="entry name" value="RIBOSOMAL RNA SMALL SUBUNIT METHYLTRANSFERASE B-RELATED"/>
    <property type="match status" value="1"/>
</dbReference>
<gene>
    <name evidence="8" type="ORF">FB555_000579</name>
</gene>
<evidence type="ECO:0000256" key="5">
    <source>
        <dbReference type="PROSITE-ProRule" id="PRU01023"/>
    </source>
</evidence>
<dbReference type="EC" id="2.1.1.176" evidence="8"/>
<evidence type="ECO:0000256" key="1">
    <source>
        <dbReference type="ARBA" id="ARBA00022603"/>
    </source>
</evidence>
<comment type="caution">
    <text evidence="8">The sequence shown here is derived from an EMBL/GenBank/DDBJ whole genome shotgun (WGS) entry which is preliminary data.</text>
</comment>
<feature type="binding site" evidence="5">
    <location>
        <position position="350"/>
    </location>
    <ligand>
        <name>S-adenosyl-L-methionine</name>
        <dbReference type="ChEBI" id="CHEBI:59789"/>
    </ligand>
</feature>
<dbReference type="AlphaFoldDB" id="A0A7W3JSM2"/>
<feature type="binding site" evidence="5">
    <location>
        <position position="325"/>
    </location>
    <ligand>
        <name>S-adenosyl-L-methionine</name>
        <dbReference type="ChEBI" id="CHEBI:59789"/>
    </ligand>
</feature>
<keyword evidence="4 5" id="KW-0694">RNA-binding</keyword>
<evidence type="ECO:0000259" key="7">
    <source>
        <dbReference type="PROSITE" id="PS51686"/>
    </source>
</evidence>
<organism evidence="8 9">
    <name type="scientific">Alpinimonas psychrophila</name>
    <dbReference type="NCBI Taxonomy" id="748908"/>
    <lineage>
        <taxon>Bacteria</taxon>
        <taxon>Bacillati</taxon>
        <taxon>Actinomycetota</taxon>
        <taxon>Actinomycetes</taxon>
        <taxon>Micrococcales</taxon>
        <taxon>Microbacteriaceae</taxon>
        <taxon>Alpinimonas</taxon>
    </lineage>
</organism>
<dbReference type="SUPFAM" id="SSF48013">
    <property type="entry name" value="NusB-like"/>
    <property type="match status" value="1"/>
</dbReference>
<dbReference type="InterPro" id="IPR001678">
    <property type="entry name" value="MeTrfase_RsmB-F_NOP2_dom"/>
</dbReference>
<evidence type="ECO:0000256" key="4">
    <source>
        <dbReference type="ARBA" id="ARBA00022884"/>
    </source>
</evidence>
<dbReference type="Gene3D" id="3.40.50.150">
    <property type="entry name" value="Vaccinia Virus protein VP39"/>
    <property type="match status" value="1"/>
</dbReference>
<dbReference type="GO" id="GO:0001510">
    <property type="term" value="P:RNA methylation"/>
    <property type="evidence" value="ECO:0007669"/>
    <property type="project" value="InterPro"/>
</dbReference>
<proteinExistence type="inferred from homology"/>
<keyword evidence="3 5" id="KW-0949">S-adenosyl-L-methionine</keyword>
<evidence type="ECO:0000256" key="2">
    <source>
        <dbReference type="ARBA" id="ARBA00022679"/>
    </source>
</evidence>